<protein>
    <submittedName>
        <fullName evidence="2">Uncharacterized protein</fullName>
    </submittedName>
</protein>
<comment type="caution">
    <text evidence="2">The sequence shown here is derived from an EMBL/GenBank/DDBJ whole genome shotgun (WGS) entry which is preliminary data.</text>
</comment>
<gene>
    <name evidence="2" type="ORF">FHS38_001300</name>
</gene>
<dbReference type="RefSeq" id="WP_184731649.1">
    <property type="nucleotide sequence ID" value="NZ_BMRW01000006.1"/>
</dbReference>
<name>A0A7W7PD59_STRNE</name>
<evidence type="ECO:0000313" key="3">
    <source>
        <dbReference type="Proteomes" id="UP000556436"/>
    </source>
</evidence>
<accession>A0A7W7PD59</accession>
<feature type="region of interest" description="Disordered" evidence="1">
    <location>
        <begin position="55"/>
        <end position="77"/>
    </location>
</feature>
<organism evidence="2 3">
    <name type="scientific">Streptomyces netropsis</name>
    <name type="common">Streptoverticillium netropsis</name>
    <dbReference type="NCBI Taxonomy" id="55404"/>
    <lineage>
        <taxon>Bacteria</taxon>
        <taxon>Bacillati</taxon>
        <taxon>Actinomycetota</taxon>
        <taxon>Actinomycetes</taxon>
        <taxon>Kitasatosporales</taxon>
        <taxon>Streptomycetaceae</taxon>
        <taxon>Streptomyces</taxon>
    </lineage>
</organism>
<reference evidence="2 3" key="1">
    <citation type="submission" date="2020-08" db="EMBL/GenBank/DDBJ databases">
        <title>Genomic Encyclopedia of Type Strains, Phase III (KMG-III): the genomes of soil and plant-associated and newly described type strains.</title>
        <authorList>
            <person name="Whitman W."/>
        </authorList>
    </citation>
    <scope>NUCLEOTIDE SEQUENCE [LARGE SCALE GENOMIC DNA]</scope>
    <source>
        <strain evidence="2 3">CECT 3265</strain>
    </source>
</reference>
<sequence>MRFAVAGTVLRPEGDRLHDGDHYRVRATDHSDRVLCLWLLGVGLSGRTTLVTNDQPSGIALQPDGRDGAAWPPGPTETWWPPDVPYEGTRPEPLLLLIGDSPLDVSPLVSDERERRAGRARGEPLPRLLEEVCDGVRRDSRPRSGELLRYRVVGVHAEVVPRHRKAGE</sequence>
<proteinExistence type="predicted"/>
<evidence type="ECO:0000313" key="2">
    <source>
        <dbReference type="EMBL" id="MBB4885272.1"/>
    </source>
</evidence>
<keyword evidence="3" id="KW-1185">Reference proteome</keyword>
<dbReference type="AlphaFoldDB" id="A0A7W7PD59"/>
<dbReference type="Proteomes" id="UP000556436">
    <property type="component" value="Unassembled WGS sequence"/>
</dbReference>
<evidence type="ECO:0000256" key="1">
    <source>
        <dbReference type="SAM" id="MobiDB-lite"/>
    </source>
</evidence>
<dbReference type="EMBL" id="JACHJG010000002">
    <property type="protein sequence ID" value="MBB4885272.1"/>
    <property type="molecule type" value="Genomic_DNA"/>
</dbReference>